<dbReference type="Proteomes" id="UP000186817">
    <property type="component" value="Unassembled WGS sequence"/>
</dbReference>
<name>A0A1Q9DZY2_SYMMI</name>
<reference evidence="1 2" key="1">
    <citation type="submission" date="2016-02" db="EMBL/GenBank/DDBJ databases">
        <title>Genome analysis of coral dinoflagellate symbionts highlights evolutionary adaptations to a symbiotic lifestyle.</title>
        <authorList>
            <person name="Aranda M."/>
            <person name="Li Y."/>
            <person name="Liew Y.J."/>
            <person name="Baumgarten S."/>
            <person name="Simakov O."/>
            <person name="Wilson M."/>
            <person name="Piel J."/>
            <person name="Ashoor H."/>
            <person name="Bougouffa S."/>
            <person name="Bajic V.B."/>
            <person name="Ryu T."/>
            <person name="Ravasi T."/>
            <person name="Bayer T."/>
            <person name="Micklem G."/>
            <person name="Kim H."/>
            <person name="Bhak J."/>
            <person name="Lajeunesse T.C."/>
            <person name="Voolstra C.R."/>
        </authorList>
    </citation>
    <scope>NUCLEOTIDE SEQUENCE [LARGE SCALE GENOMIC DNA]</scope>
    <source>
        <strain evidence="1 2">CCMP2467</strain>
    </source>
</reference>
<keyword evidence="2" id="KW-1185">Reference proteome</keyword>
<dbReference type="EMBL" id="LSRX01000318">
    <property type="protein sequence ID" value="OLQ00730.1"/>
    <property type="molecule type" value="Genomic_DNA"/>
</dbReference>
<dbReference type="AlphaFoldDB" id="A0A1Q9DZY2"/>
<proteinExistence type="predicted"/>
<evidence type="ECO:0000313" key="1">
    <source>
        <dbReference type="EMBL" id="OLQ00730.1"/>
    </source>
</evidence>
<protein>
    <submittedName>
        <fullName evidence="1">Uncharacterized protein</fullName>
    </submittedName>
</protein>
<evidence type="ECO:0000313" key="2">
    <source>
        <dbReference type="Proteomes" id="UP000186817"/>
    </source>
</evidence>
<organism evidence="1 2">
    <name type="scientific">Symbiodinium microadriaticum</name>
    <name type="common">Dinoflagellate</name>
    <name type="synonym">Zooxanthella microadriatica</name>
    <dbReference type="NCBI Taxonomy" id="2951"/>
    <lineage>
        <taxon>Eukaryota</taxon>
        <taxon>Sar</taxon>
        <taxon>Alveolata</taxon>
        <taxon>Dinophyceae</taxon>
        <taxon>Suessiales</taxon>
        <taxon>Symbiodiniaceae</taxon>
        <taxon>Symbiodinium</taxon>
    </lineage>
</organism>
<gene>
    <name evidence="1" type="ORF">AK812_SmicGene16577</name>
</gene>
<comment type="caution">
    <text evidence="1">The sequence shown here is derived from an EMBL/GenBank/DDBJ whole genome shotgun (WGS) entry which is preliminary data.</text>
</comment>
<accession>A0A1Q9DZY2</accession>
<sequence length="182" mass="21143">MATWCNMSFKSCTWDDFETWVLDQMMATINKLEHIGIPRKMEDPSRHAHITARFIYDRNEFPDKSARYGIPQMDAKAIEKAIMMWNPSRMSNPPMTIDAFLIEGLYKRYYNQLCFTSFPSDSTFNILNMLAPSELQILVMEQQEYVCCPFATIGRPHQEAFASLVAWAAELDKESASFWNGR</sequence>